<dbReference type="GO" id="GO:0015891">
    <property type="term" value="P:siderophore transport"/>
    <property type="evidence" value="ECO:0007669"/>
    <property type="project" value="InterPro"/>
</dbReference>
<keyword evidence="5" id="KW-0410">Iron transport</keyword>
<keyword evidence="9" id="KW-0406">Ion transport</keyword>
<dbReference type="GO" id="GO:0009279">
    <property type="term" value="C:cell outer membrane"/>
    <property type="evidence" value="ECO:0007669"/>
    <property type="project" value="UniProtKB-SubCell"/>
</dbReference>
<dbReference type="Pfam" id="PF07715">
    <property type="entry name" value="Plug"/>
    <property type="match status" value="1"/>
</dbReference>
<keyword evidence="7 16" id="KW-0732">Signal</keyword>
<dbReference type="PROSITE" id="PS52016">
    <property type="entry name" value="TONB_DEPENDENT_REC_3"/>
    <property type="match status" value="1"/>
</dbReference>
<evidence type="ECO:0000256" key="1">
    <source>
        <dbReference type="ARBA" id="ARBA00004571"/>
    </source>
</evidence>
<keyword evidence="20" id="KW-1185">Reference proteome</keyword>
<dbReference type="Proteomes" id="UP000190150">
    <property type="component" value="Unassembled WGS sequence"/>
</dbReference>
<sequence length="822" mass="90367">MKVKLFFALMGTLGISSLAHAQTTVKGKVVDSKGQSISDISVSVGSKSTKTDSNGQFQLYVDQKGAFELLLGGVGFQRNRIKVAPKGDQTLLEEITLQKADHAIDQVDITGYNSVNTKTVGVAKSGILDRDLPQSVQIINSQVIKDQQINTLADALKNANGIALGANRGGVGENFYARGYSMGSNNIFKNGARTNNGGQIEASTLESVEILKGSAALLYGGVTGGAVVNMTTKKPKFELGGEVSMRYGSWDAYKPTLDVYGPLSNKVAFRFIGTGSSANSYRDVVKSNRVYVNPSVLYKISDRTELNVNFDYLKSNFTPDFGIGSVEGKLNDAVGRGTFLNVNGAFNNTNSTNGQAALDHNFNDNWKISAIASMQNYNRNYYGSERLQANAQGLAPRSLSRSQTEEFTMNQQLNLTGKFNTGGIKHQLLFGADADQSSTKAYAYDIYADLKNPSKVTTFYDSINVFDPYAAGMRMDIPNTAKNAWTKTDVYRYGTFIQDLISVTDKFKVLAGIRYTYQRTPYADKYNYKTGITEEIKNLDINKKELGAKEDKAWSPKFALIYQPIKSTSMYVSYSNNFISNTGYDINYQPLSPSIVDHYEAGVKNDFFRGHFSTNLTVYRINNSKFTQMAFLDANGSANGDPNMKEFSGKTSSDGVELDITGRLLPGLDMMAGYAYNFMRYTETMDIYKYKTAEGKDAETSGSEEGVRLVGTTAHTGNATVFYTVQNGSIKGLKVGFSAFYTGKRNAGWNNSKINVRDGMNRLVPVDPFTTLDLSLGYSIGRLSLLAKVANVTNELSYFIHENYSVNPIPPRNFMTTLSYKF</sequence>
<dbReference type="Gene3D" id="2.60.40.1120">
    <property type="entry name" value="Carboxypeptidase-like, regulatory domain"/>
    <property type="match status" value="1"/>
</dbReference>
<keyword evidence="10 15" id="KW-0798">TonB box</keyword>
<accession>A0A1T5G862</accession>
<dbReference type="PANTHER" id="PTHR32552">
    <property type="entry name" value="FERRICHROME IRON RECEPTOR-RELATED"/>
    <property type="match status" value="1"/>
</dbReference>
<keyword evidence="12" id="KW-0675">Receptor</keyword>
<dbReference type="SUPFAM" id="SSF56935">
    <property type="entry name" value="Porins"/>
    <property type="match status" value="1"/>
</dbReference>
<dbReference type="OrthoDB" id="9758472at2"/>
<organism evidence="19 20">
    <name type="scientific">Sphingobacterium nematocida</name>
    <dbReference type="NCBI Taxonomy" id="1513896"/>
    <lineage>
        <taxon>Bacteria</taxon>
        <taxon>Pseudomonadati</taxon>
        <taxon>Bacteroidota</taxon>
        <taxon>Sphingobacteriia</taxon>
        <taxon>Sphingobacteriales</taxon>
        <taxon>Sphingobacteriaceae</taxon>
        <taxon>Sphingobacterium</taxon>
    </lineage>
</organism>
<dbReference type="AlphaFoldDB" id="A0A1T5G862"/>
<evidence type="ECO:0000256" key="16">
    <source>
        <dbReference type="SAM" id="SignalP"/>
    </source>
</evidence>
<dbReference type="InterPro" id="IPR010105">
    <property type="entry name" value="TonB_sidphr_rcpt"/>
</dbReference>
<evidence type="ECO:0000256" key="10">
    <source>
        <dbReference type="ARBA" id="ARBA00023077"/>
    </source>
</evidence>
<dbReference type="GO" id="GO:0038023">
    <property type="term" value="F:signaling receptor activity"/>
    <property type="evidence" value="ECO:0007669"/>
    <property type="project" value="InterPro"/>
</dbReference>
<evidence type="ECO:0000256" key="3">
    <source>
        <dbReference type="ARBA" id="ARBA00022448"/>
    </source>
</evidence>
<reference evidence="20" key="1">
    <citation type="submission" date="2017-02" db="EMBL/GenBank/DDBJ databases">
        <authorList>
            <person name="Varghese N."/>
            <person name="Submissions S."/>
        </authorList>
    </citation>
    <scope>NUCLEOTIDE SEQUENCE [LARGE SCALE GENOMIC DNA]</scope>
    <source>
        <strain evidence="20">DSM 24091</strain>
    </source>
</reference>
<evidence type="ECO:0000256" key="4">
    <source>
        <dbReference type="ARBA" id="ARBA00022452"/>
    </source>
</evidence>
<dbReference type="InterPro" id="IPR039426">
    <property type="entry name" value="TonB-dep_rcpt-like"/>
</dbReference>
<comment type="subcellular location">
    <subcellularLocation>
        <location evidence="1 14">Cell outer membrane</location>
        <topology evidence="1 14">Multi-pass membrane protein</topology>
    </subcellularLocation>
</comment>
<dbReference type="Pfam" id="PF00593">
    <property type="entry name" value="TonB_dep_Rec_b-barrel"/>
    <property type="match status" value="1"/>
</dbReference>
<dbReference type="NCBIfam" id="TIGR01783">
    <property type="entry name" value="TonB-siderophor"/>
    <property type="match status" value="1"/>
</dbReference>
<dbReference type="Gene3D" id="2.170.130.10">
    <property type="entry name" value="TonB-dependent receptor, plug domain"/>
    <property type="match status" value="1"/>
</dbReference>
<feature type="domain" description="TonB-dependent receptor-like beta-barrel" evidence="17">
    <location>
        <begin position="299"/>
        <end position="792"/>
    </location>
</feature>
<keyword evidence="4 14" id="KW-1134">Transmembrane beta strand</keyword>
<comment type="similarity">
    <text evidence="2 14 15">Belongs to the TonB-dependent receptor family.</text>
</comment>
<dbReference type="GO" id="GO:0015344">
    <property type="term" value="F:siderophore uptake transmembrane transporter activity"/>
    <property type="evidence" value="ECO:0007669"/>
    <property type="project" value="TreeGrafter"/>
</dbReference>
<evidence type="ECO:0000256" key="5">
    <source>
        <dbReference type="ARBA" id="ARBA00022496"/>
    </source>
</evidence>
<evidence type="ECO:0000256" key="11">
    <source>
        <dbReference type="ARBA" id="ARBA00023136"/>
    </source>
</evidence>
<proteinExistence type="inferred from homology"/>
<keyword evidence="11 14" id="KW-0472">Membrane</keyword>
<keyword evidence="8" id="KW-0408">Iron</keyword>
<feature type="signal peptide" evidence="16">
    <location>
        <begin position="1"/>
        <end position="21"/>
    </location>
</feature>
<evidence type="ECO:0000256" key="14">
    <source>
        <dbReference type="PROSITE-ProRule" id="PRU01360"/>
    </source>
</evidence>
<dbReference type="InterPro" id="IPR012910">
    <property type="entry name" value="Plug_dom"/>
</dbReference>
<evidence type="ECO:0000256" key="8">
    <source>
        <dbReference type="ARBA" id="ARBA00023004"/>
    </source>
</evidence>
<keyword evidence="6 14" id="KW-0812">Transmembrane</keyword>
<keyword evidence="13 14" id="KW-0998">Cell outer membrane</keyword>
<dbReference type="InterPro" id="IPR000531">
    <property type="entry name" value="Beta-barrel_TonB"/>
</dbReference>
<dbReference type="CDD" id="cd01347">
    <property type="entry name" value="ligand_gated_channel"/>
    <property type="match status" value="1"/>
</dbReference>
<dbReference type="Gene3D" id="2.40.170.20">
    <property type="entry name" value="TonB-dependent receptor, beta-barrel domain"/>
    <property type="match status" value="1"/>
</dbReference>
<keyword evidence="3 14" id="KW-0813">Transport</keyword>
<evidence type="ECO:0000256" key="9">
    <source>
        <dbReference type="ARBA" id="ARBA00023065"/>
    </source>
</evidence>
<dbReference type="Pfam" id="PF13715">
    <property type="entry name" value="CarbopepD_reg_2"/>
    <property type="match status" value="1"/>
</dbReference>
<feature type="chain" id="PRO_5012143034" evidence="16">
    <location>
        <begin position="22"/>
        <end position="822"/>
    </location>
</feature>
<dbReference type="InterPro" id="IPR036942">
    <property type="entry name" value="Beta-barrel_TonB_sf"/>
</dbReference>
<dbReference type="PANTHER" id="PTHR32552:SF68">
    <property type="entry name" value="FERRICHROME OUTER MEMBRANE TRANSPORTER_PHAGE RECEPTOR"/>
    <property type="match status" value="1"/>
</dbReference>
<evidence type="ECO:0000259" key="17">
    <source>
        <dbReference type="Pfam" id="PF00593"/>
    </source>
</evidence>
<feature type="domain" description="TonB-dependent receptor plug" evidence="18">
    <location>
        <begin position="130"/>
        <end position="225"/>
    </location>
</feature>
<name>A0A1T5G862_9SPHI</name>
<evidence type="ECO:0000313" key="19">
    <source>
        <dbReference type="EMBL" id="SKC04670.1"/>
    </source>
</evidence>
<dbReference type="InterPro" id="IPR008969">
    <property type="entry name" value="CarboxyPept-like_regulatory"/>
</dbReference>
<evidence type="ECO:0000256" key="13">
    <source>
        <dbReference type="ARBA" id="ARBA00023237"/>
    </source>
</evidence>
<dbReference type="InterPro" id="IPR037066">
    <property type="entry name" value="Plug_dom_sf"/>
</dbReference>
<evidence type="ECO:0000256" key="15">
    <source>
        <dbReference type="RuleBase" id="RU003357"/>
    </source>
</evidence>
<dbReference type="EMBL" id="FUZF01000022">
    <property type="protein sequence ID" value="SKC04670.1"/>
    <property type="molecule type" value="Genomic_DNA"/>
</dbReference>
<gene>
    <name evidence="19" type="ORF">SAMN05660841_03861</name>
</gene>
<dbReference type="SUPFAM" id="SSF49464">
    <property type="entry name" value="Carboxypeptidase regulatory domain-like"/>
    <property type="match status" value="1"/>
</dbReference>
<evidence type="ECO:0000256" key="12">
    <source>
        <dbReference type="ARBA" id="ARBA00023170"/>
    </source>
</evidence>
<dbReference type="RefSeq" id="WP_079645507.1">
    <property type="nucleotide sequence ID" value="NZ_FUZF01000022.1"/>
</dbReference>
<protein>
    <submittedName>
        <fullName evidence="19">Iron complex outermembrane recepter protein</fullName>
    </submittedName>
</protein>
<evidence type="ECO:0000313" key="20">
    <source>
        <dbReference type="Proteomes" id="UP000190150"/>
    </source>
</evidence>
<evidence type="ECO:0000256" key="7">
    <source>
        <dbReference type="ARBA" id="ARBA00022729"/>
    </source>
</evidence>
<evidence type="ECO:0000259" key="18">
    <source>
        <dbReference type="Pfam" id="PF07715"/>
    </source>
</evidence>
<evidence type="ECO:0000256" key="2">
    <source>
        <dbReference type="ARBA" id="ARBA00009810"/>
    </source>
</evidence>
<evidence type="ECO:0000256" key="6">
    <source>
        <dbReference type="ARBA" id="ARBA00022692"/>
    </source>
</evidence>
<dbReference type="STRING" id="1513896.SAMN05660841_03861"/>